<organism evidence="1 2">
    <name type="scientific">Chironomus riparius</name>
    <dbReference type="NCBI Taxonomy" id="315576"/>
    <lineage>
        <taxon>Eukaryota</taxon>
        <taxon>Metazoa</taxon>
        <taxon>Ecdysozoa</taxon>
        <taxon>Arthropoda</taxon>
        <taxon>Hexapoda</taxon>
        <taxon>Insecta</taxon>
        <taxon>Pterygota</taxon>
        <taxon>Neoptera</taxon>
        <taxon>Endopterygota</taxon>
        <taxon>Diptera</taxon>
        <taxon>Nematocera</taxon>
        <taxon>Chironomoidea</taxon>
        <taxon>Chironomidae</taxon>
        <taxon>Chironominae</taxon>
        <taxon>Chironomus</taxon>
    </lineage>
</organism>
<protein>
    <recommendedName>
        <fullName evidence="3">Kinetochore protein SPC25</fullName>
    </recommendedName>
</protein>
<dbReference type="AlphaFoldDB" id="A0A9N9RS87"/>
<name>A0A9N9RS87_9DIPT</name>
<reference evidence="1" key="1">
    <citation type="submission" date="2022-01" db="EMBL/GenBank/DDBJ databases">
        <authorList>
            <person name="King R."/>
        </authorList>
    </citation>
    <scope>NUCLEOTIDE SEQUENCE</scope>
</reference>
<dbReference type="Proteomes" id="UP001153620">
    <property type="component" value="Chromosome 2"/>
</dbReference>
<evidence type="ECO:0000313" key="1">
    <source>
        <dbReference type="EMBL" id="CAG9803909.1"/>
    </source>
</evidence>
<keyword evidence="2" id="KW-1185">Reference proteome</keyword>
<dbReference type="EMBL" id="OU895878">
    <property type="protein sequence ID" value="CAG9803909.1"/>
    <property type="molecule type" value="Genomic_DNA"/>
</dbReference>
<accession>A0A9N9RS87</accession>
<sequence length="196" mass="23024">MSKLKTSEVINNLFDINHELMVKFKKYMELKNISKAVESTKYSKMEDLSQTKLSCIEIYLNLEELEGRNKSIREKFSTIDEFLREKSKMICEEAKMIFGHLGLRINVTEFEDRPSLMEVLFEFSNDHSCYVKLIYDIDTDDYDLLEMVPVQKNFNDIKGFLRSSGDIQGLIYTFWSCNRTNINISNISDDRSSLME</sequence>
<gene>
    <name evidence="1" type="ORF">CHIRRI_LOCUS6804</name>
</gene>
<evidence type="ECO:0008006" key="3">
    <source>
        <dbReference type="Google" id="ProtNLM"/>
    </source>
</evidence>
<evidence type="ECO:0000313" key="2">
    <source>
        <dbReference type="Proteomes" id="UP001153620"/>
    </source>
</evidence>
<reference evidence="1" key="2">
    <citation type="submission" date="2022-10" db="EMBL/GenBank/DDBJ databases">
        <authorList>
            <consortium name="ENA_rothamsted_submissions"/>
            <consortium name="culmorum"/>
            <person name="King R."/>
        </authorList>
    </citation>
    <scope>NUCLEOTIDE SEQUENCE</scope>
</reference>
<proteinExistence type="predicted"/>